<gene>
    <name evidence="1" type="ORF">RR42_m2095</name>
</gene>
<dbReference type="AlphaFoldDB" id="A0A0C4Y2T4"/>
<dbReference type="Proteomes" id="UP000031843">
    <property type="component" value="Chromosome main"/>
</dbReference>
<dbReference type="EMBL" id="CP010536">
    <property type="protein sequence ID" value="AJG19487.1"/>
    <property type="molecule type" value="Genomic_DNA"/>
</dbReference>
<organism evidence="1 2">
    <name type="scientific">Cupriavidus basilensis</name>
    <dbReference type="NCBI Taxonomy" id="68895"/>
    <lineage>
        <taxon>Bacteria</taxon>
        <taxon>Pseudomonadati</taxon>
        <taxon>Pseudomonadota</taxon>
        <taxon>Betaproteobacteria</taxon>
        <taxon>Burkholderiales</taxon>
        <taxon>Burkholderiaceae</taxon>
        <taxon>Cupriavidus</taxon>
    </lineage>
</organism>
<evidence type="ECO:0000313" key="1">
    <source>
        <dbReference type="EMBL" id="AJG19487.1"/>
    </source>
</evidence>
<proteinExistence type="predicted"/>
<name>A0A0C4Y2T4_9BURK</name>
<evidence type="ECO:0000313" key="2">
    <source>
        <dbReference type="Proteomes" id="UP000031843"/>
    </source>
</evidence>
<accession>A0A0C4Y2T4</accession>
<reference evidence="1 2" key="1">
    <citation type="journal article" date="2015" name="Genome Announc.">
        <title>Complete Genome Sequence of Cupriavidus basilensis 4G11, Isolated from the Oak Ridge Field Research Center Site.</title>
        <authorList>
            <person name="Ray J."/>
            <person name="Waters R.J."/>
            <person name="Skerker J.M."/>
            <person name="Kuehl J.V."/>
            <person name="Price M.N."/>
            <person name="Huang J."/>
            <person name="Chakraborty R."/>
            <person name="Arkin A.P."/>
            <person name="Deutschbauer A."/>
        </authorList>
    </citation>
    <scope>NUCLEOTIDE SEQUENCE [LARGE SCALE GENOMIC DNA]</scope>
    <source>
        <strain evidence="1">4G11</strain>
    </source>
</reference>
<protein>
    <submittedName>
        <fullName evidence="1">Uncharacterized protein</fullName>
    </submittedName>
</protein>
<dbReference type="STRING" id="68895.RR42_m2095"/>
<keyword evidence="2" id="KW-1185">Reference proteome</keyword>
<dbReference type="KEGG" id="cbw:RR42_m2095"/>
<sequence>MFLPRECIGLVDGGQNFPAAPGVFDADCGWQHASGAPL</sequence>